<dbReference type="InterPro" id="IPR014284">
    <property type="entry name" value="RNA_pol_sigma-70_dom"/>
</dbReference>
<dbReference type="InterPro" id="IPR013324">
    <property type="entry name" value="RNA_pol_sigma_r3/r4-like"/>
</dbReference>
<dbReference type="PANTHER" id="PTHR43133">
    <property type="entry name" value="RNA POLYMERASE ECF-TYPE SIGMA FACTO"/>
    <property type="match status" value="1"/>
</dbReference>
<dbReference type="InterPro" id="IPR039425">
    <property type="entry name" value="RNA_pol_sigma-70-like"/>
</dbReference>
<dbReference type="GO" id="GO:0016987">
    <property type="term" value="F:sigma factor activity"/>
    <property type="evidence" value="ECO:0007669"/>
    <property type="project" value="UniProtKB-KW"/>
</dbReference>
<dbReference type="GO" id="GO:0003677">
    <property type="term" value="F:DNA binding"/>
    <property type="evidence" value="ECO:0007669"/>
    <property type="project" value="UniProtKB-KW"/>
</dbReference>
<evidence type="ECO:0000256" key="1">
    <source>
        <dbReference type="ARBA" id="ARBA00010641"/>
    </source>
</evidence>
<evidence type="ECO:0000256" key="5">
    <source>
        <dbReference type="ARBA" id="ARBA00023163"/>
    </source>
</evidence>
<dbReference type="Gene3D" id="1.10.1740.10">
    <property type="match status" value="1"/>
</dbReference>
<proteinExistence type="inferred from homology"/>
<evidence type="ECO:0000313" key="9">
    <source>
        <dbReference type="Proteomes" id="UP001056429"/>
    </source>
</evidence>
<dbReference type="NCBIfam" id="TIGR02937">
    <property type="entry name" value="sigma70-ECF"/>
    <property type="match status" value="1"/>
</dbReference>
<dbReference type="PANTHER" id="PTHR43133:SF51">
    <property type="entry name" value="RNA POLYMERASE SIGMA FACTOR"/>
    <property type="match status" value="1"/>
</dbReference>
<dbReference type="InterPro" id="IPR013325">
    <property type="entry name" value="RNA_pol_sigma_r2"/>
</dbReference>
<dbReference type="InterPro" id="IPR007630">
    <property type="entry name" value="RNA_pol_sigma70_r4"/>
</dbReference>
<dbReference type="Gene3D" id="1.10.10.10">
    <property type="entry name" value="Winged helix-like DNA-binding domain superfamily/Winged helix DNA-binding domain"/>
    <property type="match status" value="1"/>
</dbReference>
<keyword evidence="3" id="KW-0731">Sigma factor</keyword>
<dbReference type="SUPFAM" id="SSF88946">
    <property type="entry name" value="Sigma2 domain of RNA polymerase sigma factors"/>
    <property type="match status" value="1"/>
</dbReference>
<dbReference type="SUPFAM" id="SSF88659">
    <property type="entry name" value="Sigma3 and sigma4 domains of RNA polymerase sigma factors"/>
    <property type="match status" value="1"/>
</dbReference>
<dbReference type="EMBL" id="JAGSOJ010000001">
    <property type="protein sequence ID" value="MCM1988627.1"/>
    <property type="molecule type" value="Genomic_DNA"/>
</dbReference>
<feature type="domain" description="RNA polymerase sigma-70 region 2" evidence="6">
    <location>
        <begin position="29"/>
        <end position="88"/>
    </location>
</feature>
<keyword evidence="2" id="KW-0805">Transcription regulation</keyword>
<dbReference type="Pfam" id="PF04545">
    <property type="entry name" value="Sigma70_r4"/>
    <property type="match status" value="1"/>
</dbReference>
<comment type="caution">
    <text evidence="8">The sequence shown here is derived from an EMBL/GenBank/DDBJ whole genome shotgun (WGS) entry which is preliminary data.</text>
</comment>
<dbReference type="Pfam" id="PF04542">
    <property type="entry name" value="Sigma70_r2"/>
    <property type="match status" value="1"/>
</dbReference>
<dbReference type="Proteomes" id="UP001056429">
    <property type="component" value="Unassembled WGS sequence"/>
</dbReference>
<dbReference type="AlphaFoldDB" id="A0A9J6NWK0"/>
<gene>
    <name evidence="8" type="ORF">KDK92_02670</name>
</gene>
<dbReference type="InterPro" id="IPR036388">
    <property type="entry name" value="WH-like_DNA-bd_sf"/>
</dbReference>
<name>A0A9J6NWK0_9CLOT</name>
<evidence type="ECO:0000259" key="6">
    <source>
        <dbReference type="Pfam" id="PF04542"/>
    </source>
</evidence>
<evidence type="ECO:0000256" key="4">
    <source>
        <dbReference type="ARBA" id="ARBA00023125"/>
    </source>
</evidence>
<comment type="similarity">
    <text evidence="1">Belongs to the sigma-70 factor family. ECF subfamily.</text>
</comment>
<evidence type="ECO:0000313" key="8">
    <source>
        <dbReference type="EMBL" id="MCM1988627.1"/>
    </source>
</evidence>
<feature type="domain" description="RNA polymerase sigma-70 region 4" evidence="7">
    <location>
        <begin position="116"/>
        <end position="165"/>
    </location>
</feature>
<accession>A0A9J6NWK0</accession>
<keyword evidence="4" id="KW-0238">DNA-binding</keyword>
<keyword evidence="5" id="KW-0804">Transcription</keyword>
<dbReference type="GO" id="GO:0006352">
    <property type="term" value="P:DNA-templated transcription initiation"/>
    <property type="evidence" value="ECO:0007669"/>
    <property type="project" value="InterPro"/>
</dbReference>
<dbReference type="CDD" id="cd06171">
    <property type="entry name" value="Sigma70_r4"/>
    <property type="match status" value="1"/>
</dbReference>
<dbReference type="InterPro" id="IPR007627">
    <property type="entry name" value="RNA_pol_sigma70_r2"/>
</dbReference>
<organism evidence="8 9">
    <name type="scientific">Oceanirhabdus seepicola</name>
    <dbReference type="NCBI Taxonomy" id="2828781"/>
    <lineage>
        <taxon>Bacteria</taxon>
        <taxon>Bacillati</taxon>
        <taxon>Bacillota</taxon>
        <taxon>Clostridia</taxon>
        <taxon>Eubacteriales</taxon>
        <taxon>Clostridiaceae</taxon>
        <taxon>Oceanirhabdus</taxon>
    </lineage>
</organism>
<reference evidence="8" key="2">
    <citation type="submission" date="2021-04" db="EMBL/GenBank/DDBJ databases">
        <authorList>
            <person name="Dong X."/>
        </authorList>
    </citation>
    <scope>NUCLEOTIDE SEQUENCE</scope>
    <source>
        <strain evidence="8">ZWT</strain>
    </source>
</reference>
<sequence length="172" mass="20283">MEELELIKRAISGDKDALVRVITLRKEEYYRLAYVYMKNSHDAMDVLEDVIVILYENINKLKKVESFSSWSKTILVNCCKKQLKKKERLVLKETVEGKQEREDIDRVTEEVVINRALEKLKPKHSEVIKLRYFMDMEYKCIARVLRIPEGTVKSRLAIGMRKLKEILGGDYK</sequence>
<protein>
    <submittedName>
        <fullName evidence="8">Sigma-70 family RNA polymerase sigma factor</fullName>
    </submittedName>
</protein>
<keyword evidence="9" id="KW-1185">Reference proteome</keyword>
<reference evidence="8" key="1">
    <citation type="journal article" date="2021" name="mSystems">
        <title>Bacteria and Archaea Synergistically Convert Glycine Betaine to Biogenic Methane in the Formosa Cold Seep of the South China Sea.</title>
        <authorList>
            <person name="Li L."/>
            <person name="Zhang W."/>
            <person name="Zhang S."/>
            <person name="Song L."/>
            <person name="Sun Q."/>
            <person name="Zhang H."/>
            <person name="Xiang H."/>
            <person name="Dong X."/>
        </authorList>
    </citation>
    <scope>NUCLEOTIDE SEQUENCE</scope>
    <source>
        <strain evidence="8">ZWT</strain>
    </source>
</reference>
<evidence type="ECO:0000259" key="7">
    <source>
        <dbReference type="Pfam" id="PF04545"/>
    </source>
</evidence>
<evidence type="ECO:0000256" key="3">
    <source>
        <dbReference type="ARBA" id="ARBA00023082"/>
    </source>
</evidence>
<evidence type="ECO:0000256" key="2">
    <source>
        <dbReference type="ARBA" id="ARBA00023015"/>
    </source>
</evidence>